<protein>
    <submittedName>
        <fullName evidence="4">Heat shock protein Hsp18</fullName>
    </submittedName>
</protein>
<evidence type="ECO:0000259" key="3">
    <source>
        <dbReference type="PROSITE" id="PS01031"/>
    </source>
</evidence>
<dbReference type="InterPro" id="IPR008978">
    <property type="entry name" value="HSP20-like_chaperone"/>
</dbReference>
<reference evidence="4" key="1">
    <citation type="submission" date="2012-02" db="EMBL/GenBank/DDBJ databases">
        <title>Whole genome shotgun sequence of Gordonia otitidis NBRC 100426.</title>
        <authorList>
            <person name="Yoshida I."/>
            <person name="Hosoyama A."/>
            <person name="Tsuchikane K."/>
            <person name="Katsumata H."/>
            <person name="Yamazaki S."/>
            <person name="Fujita N."/>
        </authorList>
    </citation>
    <scope>NUCLEOTIDE SEQUENCE [LARGE SCALE GENOMIC DNA]</scope>
    <source>
        <strain evidence="4">NBRC 100426</strain>
    </source>
</reference>
<comment type="caution">
    <text evidence="4">The sequence shown here is derived from an EMBL/GenBank/DDBJ whole genome shotgun (WGS) entry which is preliminary data.</text>
</comment>
<proteinExistence type="inferred from homology"/>
<keyword evidence="4" id="KW-0346">Stress response</keyword>
<feature type="domain" description="SHSP" evidence="3">
    <location>
        <begin position="27"/>
        <end position="138"/>
    </location>
</feature>
<evidence type="ECO:0000313" key="5">
    <source>
        <dbReference type="Proteomes" id="UP000005038"/>
    </source>
</evidence>
<comment type="similarity">
    <text evidence="1 2">Belongs to the small heat shock protein (HSP20) family.</text>
</comment>
<dbReference type="SUPFAM" id="SSF49764">
    <property type="entry name" value="HSP20-like chaperones"/>
    <property type="match status" value="1"/>
</dbReference>
<dbReference type="CDD" id="cd06464">
    <property type="entry name" value="ACD_sHsps-like"/>
    <property type="match status" value="1"/>
</dbReference>
<dbReference type="Pfam" id="PF00011">
    <property type="entry name" value="HSP20"/>
    <property type="match status" value="1"/>
</dbReference>
<sequence>MLAVATGSGPFREMERTLSSVFGQPAAPGRAQVMPMDLYRQDESFVLHVDLPGVDPASIDVDVDDRTLTIRAERQAADQDSVQWLVRERQMGTVARQLTLGRGVATDRISASYDSGVLTLTIPVAEEAKPRKIEVARSDKQTALELGSRVGCFKAKRPAYPLGGGQRGLSGGLAASCYHPYSGWSS</sequence>
<dbReference type="Proteomes" id="UP000005038">
    <property type="component" value="Unassembled WGS sequence"/>
</dbReference>
<evidence type="ECO:0000256" key="2">
    <source>
        <dbReference type="RuleBase" id="RU003616"/>
    </source>
</evidence>
<dbReference type="PANTHER" id="PTHR11527">
    <property type="entry name" value="HEAT-SHOCK PROTEIN 20 FAMILY MEMBER"/>
    <property type="match status" value="1"/>
</dbReference>
<dbReference type="STRING" id="1108044.GOOTI_200_00020"/>
<keyword evidence="5" id="KW-1185">Reference proteome</keyword>
<evidence type="ECO:0000313" key="4">
    <source>
        <dbReference type="EMBL" id="GAB36136.1"/>
    </source>
</evidence>
<name>H5TRM8_GORO1</name>
<evidence type="ECO:0000256" key="1">
    <source>
        <dbReference type="PROSITE-ProRule" id="PRU00285"/>
    </source>
</evidence>
<dbReference type="AlphaFoldDB" id="H5TRM8"/>
<accession>H5TRM8</accession>
<dbReference type="InterPro" id="IPR031107">
    <property type="entry name" value="Small_HSP"/>
</dbReference>
<dbReference type="EMBL" id="BAFB01000200">
    <property type="protein sequence ID" value="GAB36136.1"/>
    <property type="molecule type" value="Genomic_DNA"/>
</dbReference>
<organism evidence="4 5">
    <name type="scientific">Gordonia otitidis (strain DSM 44809 / CCUG 52243 / JCM 12355 / NBRC 100426 / IFM 10032)</name>
    <dbReference type="NCBI Taxonomy" id="1108044"/>
    <lineage>
        <taxon>Bacteria</taxon>
        <taxon>Bacillati</taxon>
        <taxon>Actinomycetota</taxon>
        <taxon>Actinomycetes</taxon>
        <taxon>Mycobacteriales</taxon>
        <taxon>Gordoniaceae</taxon>
        <taxon>Gordonia</taxon>
    </lineage>
</organism>
<dbReference type="PROSITE" id="PS01031">
    <property type="entry name" value="SHSP"/>
    <property type="match status" value="1"/>
</dbReference>
<dbReference type="InterPro" id="IPR002068">
    <property type="entry name" value="A-crystallin/Hsp20_dom"/>
</dbReference>
<dbReference type="Gene3D" id="2.60.40.790">
    <property type="match status" value="1"/>
</dbReference>
<gene>
    <name evidence="4" type="primary">hsp18</name>
    <name evidence="4" type="ORF">GOOTI_200_00020</name>
</gene>